<keyword evidence="3" id="KW-1185">Reference proteome</keyword>
<organism evidence="2 3">
    <name type="scientific">Coleofasciculus chthonoplastes PCC 7420</name>
    <dbReference type="NCBI Taxonomy" id="118168"/>
    <lineage>
        <taxon>Bacteria</taxon>
        <taxon>Bacillati</taxon>
        <taxon>Cyanobacteriota</taxon>
        <taxon>Cyanophyceae</taxon>
        <taxon>Coleofasciculales</taxon>
        <taxon>Coleofasciculaceae</taxon>
        <taxon>Coleofasciculus</taxon>
    </lineage>
</organism>
<dbReference type="NCBIfam" id="TIGR03485">
    <property type="entry name" value="cas_csx13_N"/>
    <property type="match status" value="1"/>
</dbReference>
<dbReference type="eggNOG" id="ENOG502ZADP">
    <property type="taxonomic scope" value="Bacteria"/>
</dbReference>
<accession>B4VUE9</accession>
<dbReference type="GO" id="GO:0051607">
    <property type="term" value="P:defense response to virus"/>
    <property type="evidence" value="ECO:0007669"/>
    <property type="project" value="InterPro"/>
</dbReference>
<dbReference type="OrthoDB" id="5482104at2"/>
<feature type="compositionally biased region" description="Acidic residues" evidence="1">
    <location>
        <begin position="500"/>
        <end position="512"/>
    </location>
</feature>
<dbReference type="InterPro" id="IPR019989">
    <property type="entry name" value="CRISPR-assoc_Csx13_N"/>
</dbReference>
<dbReference type="Proteomes" id="UP000003835">
    <property type="component" value="Unassembled WGS sequence"/>
</dbReference>
<reference evidence="2 3" key="1">
    <citation type="submission" date="2008-07" db="EMBL/GenBank/DDBJ databases">
        <authorList>
            <person name="Tandeau de Marsac N."/>
            <person name="Ferriera S."/>
            <person name="Johnson J."/>
            <person name="Kravitz S."/>
            <person name="Beeson K."/>
            <person name="Sutton G."/>
            <person name="Rogers Y.-H."/>
            <person name="Friedman R."/>
            <person name="Frazier M."/>
            <person name="Venter J.C."/>
        </authorList>
    </citation>
    <scope>NUCLEOTIDE SEQUENCE [LARGE SCALE GENOMIC DNA]</scope>
    <source>
        <strain evidence="2 3">PCC 7420</strain>
    </source>
</reference>
<protein>
    <recommendedName>
        <fullName evidence="4">Type I-MYXAN CRISPR-associated Cas8a1/Cmx1</fullName>
    </recommendedName>
</protein>
<evidence type="ECO:0008006" key="4">
    <source>
        <dbReference type="Google" id="ProtNLM"/>
    </source>
</evidence>
<dbReference type="InterPro" id="IPR027811">
    <property type="entry name" value="CRISPR-assoc_Csx13_C"/>
</dbReference>
<evidence type="ECO:0000313" key="3">
    <source>
        <dbReference type="Proteomes" id="UP000003835"/>
    </source>
</evidence>
<dbReference type="RefSeq" id="WP_006102148.1">
    <property type="nucleotide sequence ID" value="NZ_DS989853.1"/>
</dbReference>
<feature type="region of interest" description="Disordered" evidence="1">
    <location>
        <begin position="488"/>
        <end position="512"/>
    </location>
</feature>
<dbReference type="EMBL" id="DS989853">
    <property type="protein sequence ID" value="EDX74305.1"/>
    <property type="molecule type" value="Genomic_DNA"/>
</dbReference>
<dbReference type="NCBIfam" id="TIGR03486">
    <property type="entry name" value="cas_csx13_C"/>
    <property type="match status" value="1"/>
</dbReference>
<evidence type="ECO:0000313" key="2">
    <source>
        <dbReference type="EMBL" id="EDX74305.1"/>
    </source>
</evidence>
<evidence type="ECO:0000256" key="1">
    <source>
        <dbReference type="SAM" id="MobiDB-lite"/>
    </source>
</evidence>
<dbReference type="STRING" id="118168.MC7420_3829"/>
<name>B4VUE9_9CYAN</name>
<dbReference type="AlphaFoldDB" id="B4VUE9"/>
<dbReference type="HOGENOM" id="CLU_531807_0_0_3"/>
<gene>
    <name evidence="2" type="ORF">MC7420_3829</name>
</gene>
<sequence>MSTQLTLNLNNPHFTLLHRAGLAGLWMSLKQLDAETNVRDRPGYITWELTQRQVSLQWEGEDFQVLNWLLNESFQLDDGRISLRGLDSKTMDIQSQLILHQGILGTFLQHNKTHTSTGLVSKSFILEEGKPELVARYKHLSGYIYQQAKILCDKQGKFLTKPIKVPGWLNPGTVVRHIAFSSNTSFEETPESVFVLLFAAVACCYYSIRSKLRDKRAEYALVIPEITDLAAYANWRRHRKWREEGYKDFFASGLGDAGLKFLTYITKDILAERPFKRCQVITLGTVPWASQQKTRTDLYLVEANERIERNYQVCDNYLSTRDVAGKEGLFISCSFARELIAENLARGKHWYAGLADNATSNELFQKLTYERGGLNQMVQEVEWDRESEKLFVKACHEAIGYNHKQLYKRAKDRKEVPNYEREDTKFRTGLARCKTAVAFREFITDYLSRARFMPTLEENWEGFMDLIMGAKDWKKGRDLALLALASYKRSSQSQKVGTEESAEDEDEIDFGY</sequence>
<proteinExistence type="predicted"/>